<dbReference type="SUPFAM" id="SSF55729">
    <property type="entry name" value="Acyl-CoA N-acyltransferases (Nat)"/>
    <property type="match status" value="1"/>
</dbReference>
<dbReference type="OrthoDB" id="2129362at2759"/>
<feature type="region of interest" description="Disordered" evidence="1">
    <location>
        <begin position="136"/>
        <end position="188"/>
    </location>
</feature>
<dbReference type="InterPro" id="IPR016181">
    <property type="entry name" value="Acyl_CoA_acyltransferase"/>
</dbReference>
<reference evidence="2 3" key="1">
    <citation type="submission" date="2019-03" db="EMBL/GenBank/DDBJ databases">
        <title>Draft genome sequence of Xylaria hypoxylon DSM 108379, a ubiquitous saprotrophic-parasitic fungi on hardwood.</title>
        <authorList>
            <person name="Buettner E."/>
            <person name="Leonhardt S."/>
            <person name="Gebauer A.M."/>
            <person name="Liers C."/>
            <person name="Hofrichter M."/>
            <person name="Kellner H."/>
        </authorList>
    </citation>
    <scope>NUCLEOTIDE SEQUENCE [LARGE SCALE GENOMIC DNA]</scope>
    <source>
        <strain evidence="2 3">DSM 108379</strain>
    </source>
</reference>
<dbReference type="AlphaFoldDB" id="A0A4Z0YJN2"/>
<protein>
    <submittedName>
        <fullName evidence="2">Uncharacterized protein</fullName>
    </submittedName>
</protein>
<name>A0A4Z0YJN2_9PEZI</name>
<dbReference type="Proteomes" id="UP000297716">
    <property type="component" value="Unassembled WGS sequence"/>
</dbReference>
<dbReference type="Gene3D" id="3.40.630.30">
    <property type="match status" value="1"/>
</dbReference>
<sequence length="639" mass="71827">MNNESLLNNPPPHECSKELDVFPNKALALDHQPKSSKLQLATDIHQHQNPVSIKRGQKYDSPQIVNVTKISPRINNGLAKSRWADTTYNGTPISRTGQSPAIFSTPVQRQQRTTGYNQARMAFGKKIDRSMYWTSDEKRVSPVKNKTAVPEFGHNALNEQDNDTDPSSPNKSNHTQGNGWDEPGDVRNQTWESCPRLVTAVSLAGTTGDSSQASGNSTTSPIQAEWLGIGKTKLIDTVPDQRGKWSSVSDAVDEVHRSIPNQDRGRTLSPWKEPSDERSCSTGRVKVVPQHITDFIETWIRGAHVVKTDFLFQGIDQHEDCDVDTEKGVLMEKPVDYPNTRRPQEIMSRDQLEMTSALSMKQLVAEIARRDPKRKAQRKAEKEQRAAAAAAAAAAARAEAEAEAEAVVEAPPNLNEVQIPCHLRPAVESDMEAITAIYNQEILDGYKVMDTNPVRQEDFCRIYGQCLAERMPFVVAVEGWYGADTPHQGVIGFALVTAVSRGIAGSYETLSRCGGKLLVIVKPECRRKKVGTALIDILMTNCTGWYMSKGGYQFVNFTHGWISKEFGSNSRKWWYLEMDVMIRSDEDEEKTRKGEEFQWIWNFLEAKFDLLLKHYDTKCFCSPFEVWLDKLTFRRACKG</sequence>
<dbReference type="EMBL" id="SKBN01000227">
    <property type="protein sequence ID" value="TGJ80338.1"/>
    <property type="molecule type" value="Genomic_DNA"/>
</dbReference>
<accession>A0A4Z0YJN2</accession>
<proteinExistence type="predicted"/>
<comment type="caution">
    <text evidence="2">The sequence shown here is derived from an EMBL/GenBank/DDBJ whole genome shotgun (WGS) entry which is preliminary data.</text>
</comment>
<evidence type="ECO:0000313" key="3">
    <source>
        <dbReference type="Proteomes" id="UP000297716"/>
    </source>
</evidence>
<evidence type="ECO:0000313" key="2">
    <source>
        <dbReference type="EMBL" id="TGJ80338.1"/>
    </source>
</evidence>
<keyword evidence="3" id="KW-1185">Reference proteome</keyword>
<gene>
    <name evidence="2" type="ORF">E0Z10_g8424</name>
</gene>
<organism evidence="2 3">
    <name type="scientific">Xylaria hypoxylon</name>
    <dbReference type="NCBI Taxonomy" id="37992"/>
    <lineage>
        <taxon>Eukaryota</taxon>
        <taxon>Fungi</taxon>
        <taxon>Dikarya</taxon>
        <taxon>Ascomycota</taxon>
        <taxon>Pezizomycotina</taxon>
        <taxon>Sordariomycetes</taxon>
        <taxon>Xylariomycetidae</taxon>
        <taxon>Xylariales</taxon>
        <taxon>Xylariaceae</taxon>
        <taxon>Xylaria</taxon>
    </lineage>
</organism>
<evidence type="ECO:0000256" key="1">
    <source>
        <dbReference type="SAM" id="MobiDB-lite"/>
    </source>
</evidence>
<feature type="compositionally biased region" description="Polar residues" evidence="1">
    <location>
        <begin position="165"/>
        <end position="178"/>
    </location>
</feature>